<dbReference type="AlphaFoldDB" id="A0A317Z2H2"/>
<reference evidence="2 3" key="1">
    <citation type="journal article" date="2018" name="Vet. Microbiol.">
        <title>Clonal diversity and geographic distribution of methicillin-resistant Staphylococcus pseudintermedius from Australian animals: Discovery of novel sequence types.</title>
        <authorList>
            <person name="Worthing K.A."/>
            <person name="Abraham S."/>
            <person name="Coombs G.W."/>
            <person name="Pang S."/>
            <person name="Saputra S."/>
            <person name="Jordan D."/>
            <person name="Trott D.J."/>
            <person name="Norris J.M."/>
        </authorList>
    </citation>
    <scope>NUCLEOTIDE SEQUENCE [LARGE SCALE GENOMIC DNA]</scope>
    <source>
        <strain evidence="2 3">ST71 3</strain>
    </source>
</reference>
<dbReference type="EMBL" id="QEIV01002487">
    <property type="protein sequence ID" value="PWZ93471.1"/>
    <property type="molecule type" value="Genomic_DNA"/>
</dbReference>
<organism evidence="2 3">
    <name type="scientific">Staphylococcus pseudintermedius</name>
    <dbReference type="NCBI Taxonomy" id="283734"/>
    <lineage>
        <taxon>Bacteria</taxon>
        <taxon>Bacillati</taxon>
        <taxon>Bacillota</taxon>
        <taxon>Bacilli</taxon>
        <taxon>Bacillales</taxon>
        <taxon>Staphylococcaceae</taxon>
        <taxon>Staphylococcus</taxon>
        <taxon>Staphylococcus intermedius group</taxon>
    </lineage>
</organism>
<feature type="transmembrane region" description="Helical" evidence="1">
    <location>
        <begin position="44"/>
        <end position="62"/>
    </location>
</feature>
<accession>A0A317Z2H2</accession>
<feature type="non-terminal residue" evidence="2">
    <location>
        <position position="1"/>
    </location>
</feature>
<keyword evidence="1" id="KW-1133">Transmembrane helix</keyword>
<evidence type="ECO:0000313" key="3">
    <source>
        <dbReference type="Proteomes" id="UP000246351"/>
    </source>
</evidence>
<name>A0A317Z2H2_STAPS</name>
<keyword evidence="1" id="KW-0472">Membrane</keyword>
<dbReference type="Proteomes" id="UP000246351">
    <property type="component" value="Unassembled WGS sequence"/>
</dbReference>
<proteinExistence type="predicted"/>
<keyword evidence="1" id="KW-0812">Transmembrane</keyword>
<comment type="caution">
    <text evidence="2">The sequence shown here is derived from an EMBL/GenBank/DDBJ whole genome shotgun (WGS) entry which is preliminary data.</text>
</comment>
<evidence type="ECO:0008006" key="4">
    <source>
        <dbReference type="Google" id="ProtNLM"/>
    </source>
</evidence>
<sequence>ERLYISKFLGFSFFKMYSLPMILILSIWAIDMLVVLFWPSKSGIVSITIYGAIQLLIFYLYMSRNDI</sequence>
<gene>
    <name evidence="2" type="ORF">DD924_19760</name>
</gene>
<evidence type="ECO:0000256" key="1">
    <source>
        <dbReference type="SAM" id="Phobius"/>
    </source>
</evidence>
<feature type="non-terminal residue" evidence="2">
    <location>
        <position position="67"/>
    </location>
</feature>
<evidence type="ECO:0000313" key="2">
    <source>
        <dbReference type="EMBL" id="PWZ93471.1"/>
    </source>
</evidence>
<protein>
    <recommendedName>
        <fullName evidence="4">DUF5079 domain-containing protein</fullName>
    </recommendedName>
</protein>